<dbReference type="PROSITE" id="PS51885">
    <property type="entry name" value="NEPRILYSIN"/>
    <property type="match status" value="1"/>
</dbReference>
<dbReference type="GO" id="GO:0005886">
    <property type="term" value="C:plasma membrane"/>
    <property type="evidence" value="ECO:0007669"/>
    <property type="project" value="TreeGrafter"/>
</dbReference>
<evidence type="ECO:0000256" key="3">
    <source>
        <dbReference type="ARBA" id="ARBA00022723"/>
    </source>
</evidence>
<evidence type="ECO:0008006" key="11">
    <source>
        <dbReference type="Google" id="ProtNLM"/>
    </source>
</evidence>
<dbReference type="GO" id="GO:0004222">
    <property type="term" value="F:metalloendopeptidase activity"/>
    <property type="evidence" value="ECO:0007669"/>
    <property type="project" value="InterPro"/>
</dbReference>
<dbReference type="Proteomes" id="UP000693738">
    <property type="component" value="Unassembled WGS sequence"/>
</dbReference>
<dbReference type="PANTHER" id="PTHR11733">
    <property type="entry name" value="ZINC METALLOPROTEASE FAMILY M13 NEPRILYSIN-RELATED"/>
    <property type="match status" value="1"/>
</dbReference>
<dbReference type="EMBL" id="CAJSTJ010000136">
    <property type="protein sequence ID" value="CAG7560664.1"/>
    <property type="molecule type" value="Genomic_DNA"/>
</dbReference>
<comment type="cofactor">
    <cofactor evidence="1">
        <name>Zn(2+)</name>
        <dbReference type="ChEBI" id="CHEBI:29105"/>
    </cofactor>
</comment>
<dbReference type="PANTHER" id="PTHR11733:SF167">
    <property type="entry name" value="FI17812P1-RELATED"/>
    <property type="match status" value="1"/>
</dbReference>
<evidence type="ECO:0000313" key="10">
    <source>
        <dbReference type="Proteomes" id="UP000693738"/>
    </source>
</evidence>
<keyword evidence="2" id="KW-0645">Protease</keyword>
<keyword evidence="3" id="KW-0479">Metal-binding</keyword>
<dbReference type="InterPro" id="IPR000718">
    <property type="entry name" value="Peptidase_M13"/>
</dbReference>
<sequence length="721" mass="79910">MGLIPHTNASGGANGLCTTPECINIADNILGGMSLDHGAIDPCTNFDELVCGNWAEHHPIPPGDAQLPATSELQTTVYEAIRNILEKPYPSDGWITVNLSKEEMAIDKENFAKIQGVYEVCMNFTAHEEEGLDHVRDAAKTVVQKFPATPMYGRGANMTYNHAKSFGETLVFFESLGIQTTQRFLHTQYAYDPSKMILFLDYSKGFEGPDADALPEYLRQASKLLAAVHPANLTWTKSLTLMGSVIDFQNEITFNETSDTPPQEELKGPGEVYPSLAEIQKLAPQLNYEYVVNQLAPAGTDTSIISTKTLKYWQRISKTISKTPPEVLQAFFVWRSIAALAFYVESPEVDAWRKFQIKQAGIDPTDDSPRWRKCVKHLDTGVSWGSDEVGPSGLTHILTRFFADKGFTPEAKAFTAEVIKNLEEAFIERVKTRGWATDKVKQAAMEKVHAMGIKIGLPTDPMVTDPRVLKDYYSDVVVTKSYVLNALILARSRVSKNWASLNKPFLKGQFPLSTLVTNAAHSGSENAMLINAAIQQAPLYNPGYPAYLAYGGMGSIVGHEITHGFDGNGHNYDKTGNYSGWFDEQSSKGFAEATQCFVKQYSNFTVTDPDGTENKIDGEVTANENIADAGGVLASYAAWKRYEVQRGKALDLPGLAKWTHEQLFFIKYGQNWCENLGSKGKNDVTDEHAPLRARLLLPLENSVDFQKAFNCPKKEPTCELW</sequence>
<reference evidence="9" key="1">
    <citation type="submission" date="2021-05" db="EMBL/GenBank/DDBJ databases">
        <authorList>
            <person name="Khan N."/>
        </authorList>
    </citation>
    <scope>NUCLEOTIDE SEQUENCE</scope>
</reference>
<evidence type="ECO:0000256" key="6">
    <source>
        <dbReference type="ARBA" id="ARBA00023049"/>
    </source>
</evidence>
<protein>
    <recommendedName>
        <fullName evidence="11">Endothelin-converting enzyme 1</fullName>
    </recommendedName>
</protein>
<evidence type="ECO:0000259" key="7">
    <source>
        <dbReference type="Pfam" id="PF01431"/>
    </source>
</evidence>
<dbReference type="Pfam" id="PF05649">
    <property type="entry name" value="Peptidase_M13_N"/>
    <property type="match status" value="1"/>
</dbReference>
<dbReference type="InterPro" id="IPR018497">
    <property type="entry name" value="Peptidase_M13_C"/>
</dbReference>
<dbReference type="GO" id="GO:0046872">
    <property type="term" value="F:metal ion binding"/>
    <property type="evidence" value="ECO:0007669"/>
    <property type="project" value="UniProtKB-KW"/>
</dbReference>
<dbReference type="GO" id="GO:0016485">
    <property type="term" value="P:protein processing"/>
    <property type="evidence" value="ECO:0007669"/>
    <property type="project" value="TreeGrafter"/>
</dbReference>
<keyword evidence="4" id="KW-0378">Hydrolase</keyword>
<dbReference type="InterPro" id="IPR008753">
    <property type="entry name" value="Peptidase_M13_N"/>
</dbReference>
<keyword evidence="6" id="KW-0482">Metalloprotease</keyword>
<keyword evidence="5" id="KW-0862">Zinc</keyword>
<feature type="domain" description="Peptidase M13 N-terminal" evidence="8">
    <location>
        <begin position="42"/>
        <end position="458"/>
    </location>
</feature>
<organism evidence="9 10">
    <name type="scientific">Fusarium equiseti</name>
    <name type="common">Fusarium scirpi</name>
    <dbReference type="NCBI Taxonomy" id="61235"/>
    <lineage>
        <taxon>Eukaryota</taxon>
        <taxon>Fungi</taxon>
        <taxon>Dikarya</taxon>
        <taxon>Ascomycota</taxon>
        <taxon>Pezizomycotina</taxon>
        <taxon>Sordariomycetes</taxon>
        <taxon>Hypocreomycetidae</taxon>
        <taxon>Hypocreales</taxon>
        <taxon>Nectriaceae</taxon>
        <taxon>Fusarium</taxon>
        <taxon>Fusarium incarnatum-equiseti species complex</taxon>
    </lineage>
</organism>
<evidence type="ECO:0000256" key="1">
    <source>
        <dbReference type="ARBA" id="ARBA00001947"/>
    </source>
</evidence>
<evidence type="ECO:0000259" key="8">
    <source>
        <dbReference type="Pfam" id="PF05649"/>
    </source>
</evidence>
<gene>
    <name evidence="9" type="ORF">FEQUK3_LOCUS6354</name>
</gene>
<name>A0A8J2NJP7_FUSEQ</name>
<evidence type="ECO:0000256" key="2">
    <source>
        <dbReference type="ARBA" id="ARBA00022670"/>
    </source>
</evidence>
<dbReference type="AlphaFoldDB" id="A0A8J2NJP7"/>
<evidence type="ECO:0000313" key="9">
    <source>
        <dbReference type="EMBL" id="CAG7560664.1"/>
    </source>
</evidence>
<proteinExistence type="predicted"/>
<feature type="domain" description="Peptidase M13 C-terminal" evidence="7">
    <location>
        <begin position="518"/>
        <end position="716"/>
    </location>
</feature>
<evidence type="ECO:0000256" key="5">
    <source>
        <dbReference type="ARBA" id="ARBA00022833"/>
    </source>
</evidence>
<evidence type="ECO:0000256" key="4">
    <source>
        <dbReference type="ARBA" id="ARBA00022801"/>
    </source>
</evidence>
<comment type="caution">
    <text evidence="9">The sequence shown here is derived from an EMBL/GenBank/DDBJ whole genome shotgun (WGS) entry which is preliminary data.</text>
</comment>
<accession>A0A8J2NJP7</accession>
<dbReference type="Pfam" id="PF01431">
    <property type="entry name" value="Peptidase_M13"/>
    <property type="match status" value="1"/>
</dbReference>
<dbReference type="CDD" id="cd08662">
    <property type="entry name" value="M13"/>
    <property type="match status" value="1"/>
</dbReference>